<dbReference type="GO" id="GO:0009055">
    <property type="term" value="F:electron transfer activity"/>
    <property type="evidence" value="ECO:0007669"/>
    <property type="project" value="TreeGrafter"/>
</dbReference>
<evidence type="ECO:0000256" key="3">
    <source>
        <dbReference type="ARBA" id="ARBA00022723"/>
    </source>
</evidence>
<dbReference type="PROSITE" id="PS00814">
    <property type="entry name" value="ADX"/>
    <property type="match status" value="1"/>
</dbReference>
<evidence type="ECO:0000256" key="4">
    <source>
        <dbReference type="ARBA" id="ARBA00023004"/>
    </source>
</evidence>
<dbReference type="Gene3D" id="3.10.20.30">
    <property type="match status" value="1"/>
</dbReference>
<keyword evidence="2" id="KW-0001">2Fe-2S</keyword>
<protein>
    <submittedName>
        <fullName evidence="8">2Fe-2S ferredoxin</fullName>
    </submittedName>
</protein>
<evidence type="ECO:0000313" key="8">
    <source>
        <dbReference type="EMBL" id="OIQ77341.1"/>
    </source>
</evidence>
<dbReference type="EMBL" id="MLJW01001639">
    <property type="protein sequence ID" value="OIQ77341.1"/>
    <property type="molecule type" value="Genomic_DNA"/>
</dbReference>
<reference evidence="8" key="1">
    <citation type="submission" date="2016-10" db="EMBL/GenBank/DDBJ databases">
        <title>Sequence of Gallionella enrichment culture.</title>
        <authorList>
            <person name="Poehlein A."/>
            <person name="Muehling M."/>
            <person name="Daniel R."/>
        </authorList>
    </citation>
    <scope>NUCLEOTIDE SEQUENCE</scope>
</reference>
<dbReference type="InterPro" id="IPR001041">
    <property type="entry name" value="2Fe-2S_ferredoxin-type"/>
</dbReference>
<dbReference type="InterPro" id="IPR001055">
    <property type="entry name" value="Adrenodoxin-like"/>
</dbReference>
<evidence type="ECO:0000256" key="6">
    <source>
        <dbReference type="ARBA" id="ARBA00034078"/>
    </source>
</evidence>
<dbReference type="Pfam" id="PF00111">
    <property type="entry name" value="Fer2"/>
    <property type="match status" value="1"/>
</dbReference>
<dbReference type="GO" id="GO:0046872">
    <property type="term" value="F:metal ion binding"/>
    <property type="evidence" value="ECO:0007669"/>
    <property type="project" value="UniProtKB-KW"/>
</dbReference>
<dbReference type="CDD" id="cd00207">
    <property type="entry name" value="fer2"/>
    <property type="match status" value="1"/>
</dbReference>
<evidence type="ECO:0000256" key="1">
    <source>
        <dbReference type="ARBA" id="ARBA00010914"/>
    </source>
</evidence>
<dbReference type="SUPFAM" id="SSF54292">
    <property type="entry name" value="2Fe-2S ferredoxin-like"/>
    <property type="match status" value="1"/>
</dbReference>
<gene>
    <name evidence="8" type="primary">fdx_25</name>
    <name evidence="8" type="ORF">GALL_409670</name>
</gene>
<evidence type="ECO:0000256" key="2">
    <source>
        <dbReference type="ARBA" id="ARBA00022714"/>
    </source>
</evidence>
<comment type="caution">
    <text evidence="8">The sequence shown here is derived from an EMBL/GenBank/DDBJ whole genome shotgun (WGS) entry which is preliminary data.</text>
</comment>
<dbReference type="PROSITE" id="PS51085">
    <property type="entry name" value="2FE2S_FER_2"/>
    <property type="match status" value="1"/>
</dbReference>
<dbReference type="AlphaFoldDB" id="A0A1J5QMW3"/>
<evidence type="ECO:0000259" key="7">
    <source>
        <dbReference type="PROSITE" id="PS51085"/>
    </source>
</evidence>
<sequence>MFFFRKAPAHTVTVLPNPEVCPAGEVVPAMSGKSVVEILLDGDVEISHSCQMQCACTTCHIYVMEGEQFMTPMGAEEDRMLDQIQDRRRWSRLACQTVFEGGGDVVVEIRN</sequence>
<feature type="domain" description="2Fe-2S ferredoxin-type" evidence="7">
    <location>
        <begin position="10"/>
        <end position="111"/>
    </location>
</feature>
<dbReference type="InterPro" id="IPR018298">
    <property type="entry name" value="Adrenodoxin_Fe-S_BS"/>
</dbReference>
<comment type="cofactor">
    <cofactor evidence="6">
        <name>[2Fe-2S] cluster</name>
        <dbReference type="ChEBI" id="CHEBI:190135"/>
    </cofactor>
</comment>
<dbReference type="PANTHER" id="PTHR23426:SF65">
    <property type="entry name" value="FERREDOXIN-2, MITOCHONDRIAL"/>
    <property type="match status" value="1"/>
</dbReference>
<proteinExistence type="inferred from homology"/>
<name>A0A1J5QMW3_9ZZZZ</name>
<keyword evidence="3" id="KW-0479">Metal-binding</keyword>
<keyword evidence="4" id="KW-0408">Iron</keyword>
<keyword evidence="5" id="KW-0411">Iron-sulfur</keyword>
<dbReference type="GO" id="GO:0051537">
    <property type="term" value="F:2 iron, 2 sulfur cluster binding"/>
    <property type="evidence" value="ECO:0007669"/>
    <property type="project" value="UniProtKB-KW"/>
</dbReference>
<dbReference type="GO" id="GO:0140647">
    <property type="term" value="P:P450-containing electron transport chain"/>
    <property type="evidence" value="ECO:0007669"/>
    <property type="project" value="InterPro"/>
</dbReference>
<accession>A0A1J5QMW3</accession>
<dbReference type="PRINTS" id="PR00355">
    <property type="entry name" value="ADRENODOXIN"/>
</dbReference>
<dbReference type="InterPro" id="IPR036010">
    <property type="entry name" value="2Fe-2S_ferredoxin-like_sf"/>
</dbReference>
<organism evidence="8">
    <name type="scientific">mine drainage metagenome</name>
    <dbReference type="NCBI Taxonomy" id="410659"/>
    <lineage>
        <taxon>unclassified sequences</taxon>
        <taxon>metagenomes</taxon>
        <taxon>ecological metagenomes</taxon>
    </lineage>
</organism>
<comment type="similarity">
    <text evidence="1">Belongs to the adrenodoxin/putidaredoxin family.</text>
</comment>
<dbReference type="PANTHER" id="PTHR23426">
    <property type="entry name" value="FERREDOXIN/ADRENODOXIN"/>
    <property type="match status" value="1"/>
</dbReference>
<dbReference type="InterPro" id="IPR012675">
    <property type="entry name" value="Beta-grasp_dom_sf"/>
</dbReference>
<evidence type="ECO:0000256" key="5">
    <source>
        <dbReference type="ARBA" id="ARBA00023014"/>
    </source>
</evidence>